<dbReference type="PANTHER" id="PTHR37024">
    <property type="entry name" value="TYPE VI SECRETION SYSTEM DUF2094 AND IMPA-RELATED DOMAIN PROTEIN"/>
    <property type="match status" value="1"/>
</dbReference>
<dbReference type="EMBL" id="SMGD01000011">
    <property type="protein sequence ID" value="TCK59002.1"/>
    <property type="molecule type" value="Genomic_DNA"/>
</dbReference>
<keyword evidence="4" id="KW-1185">Reference proteome</keyword>
<feature type="domain" description="ImpA N-terminal" evidence="2">
    <location>
        <begin position="15"/>
        <end position="102"/>
    </location>
</feature>
<reference evidence="3 4" key="1">
    <citation type="submission" date="2019-03" db="EMBL/GenBank/DDBJ databases">
        <title>Genomic Encyclopedia of Type Strains, Phase IV (KMG-IV): sequencing the most valuable type-strain genomes for metagenomic binning, comparative biology and taxonomic classification.</title>
        <authorList>
            <person name="Goeker M."/>
        </authorList>
    </citation>
    <scope>NUCLEOTIDE SEQUENCE [LARGE SCALE GENOMIC DNA]</scope>
    <source>
        <strain evidence="3 4">DSM 18577</strain>
    </source>
</reference>
<keyword evidence="1" id="KW-0175">Coiled coil</keyword>
<dbReference type="InterPro" id="IPR010657">
    <property type="entry name" value="ImpA_N"/>
</dbReference>
<dbReference type="InterPro" id="IPR036641">
    <property type="entry name" value="HPT_dom_sf"/>
</dbReference>
<name>A0A4R1K4G3_9GAMM</name>
<evidence type="ECO:0000313" key="3">
    <source>
        <dbReference type="EMBL" id="TCK59002.1"/>
    </source>
</evidence>
<gene>
    <name evidence="3" type="ORF">EV690_1165</name>
</gene>
<dbReference type="GO" id="GO:0000160">
    <property type="term" value="P:phosphorelay signal transduction system"/>
    <property type="evidence" value="ECO:0007669"/>
    <property type="project" value="InterPro"/>
</dbReference>
<dbReference type="SUPFAM" id="SSF47226">
    <property type="entry name" value="Histidine-containing phosphotransfer domain, HPT domain"/>
    <property type="match status" value="1"/>
</dbReference>
<dbReference type="PANTHER" id="PTHR37024:SF5">
    <property type="entry name" value="IMPA N-TERMINAL DOMAIN-CONTAINING PROTEIN"/>
    <property type="match status" value="1"/>
</dbReference>
<protein>
    <submittedName>
        <fullName evidence="3">Type VI secretion system protein VasL</fullName>
    </submittedName>
</protein>
<dbReference type="AlphaFoldDB" id="A0A4R1K4G3"/>
<comment type="caution">
    <text evidence="3">The sequence shown here is derived from an EMBL/GenBank/DDBJ whole genome shotgun (WGS) entry which is preliminary data.</text>
</comment>
<feature type="coiled-coil region" evidence="1">
    <location>
        <begin position="381"/>
        <end position="408"/>
    </location>
</feature>
<evidence type="ECO:0000313" key="4">
    <source>
        <dbReference type="Proteomes" id="UP000295565"/>
    </source>
</evidence>
<dbReference type="Proteomes" id="UP000295565">
    <property type="component" value="Unassembled WGS sequence"/>
</dbReference>
<evidence type="ECO:0000259" key="2">
    <source>
        <dbReference type="Pfam" id="PF06812"/>
    </source>
</evidence>
<accession>A0A4R1K4G3</accession>
<sequence>MIQMNRFKIVDDERQLRDNELYQQIRSEVNRRFNPLSGGCDWQKIYNDCQSLIRSSGSDLLLASYYCVASLKVEGISGLADALELEYEVLDKFGEQSIFPAQRRLELFNWQTSLVIPELKRLNPNLEQLRELYRCERACQALDEQIQQLQQEQIQGWDALGLSIFEQIDKLERAFNAPSERVKVVNKATWGMRLRWAIVGGVLAIVVGTPMALKNHAEQLSPLWTALSSQQIEPKALTLKQGQDIAQRFSHTELHANQDEFKALYYQRIQQLNQRPVYWRNHQVNALIDTLSRLYPNDSQVEKLKKHYTHLNQHDLSLYRQQLDKFRQARTDFANLEQAFAKHNYWQAQRLAKTLSGYSQSLSPVYGQMAYIEKLLEGAHVRQAREQLEQLNQRIKAIHSQMDQLASHIPSHS</sequence>
<dbReference type="Pfam" id="PF06812">
    <property type="entry name" value="ImpA_N"/>
    <property type="match status" value="1"/>
</dbReference>
<organism evidence="3 4">
    <name type="scientific">Celerinatantimonas diazotrophica</name>
    <dbReference type="NCBI Taxonomy" id="412034"/>
    <lineage>
        <taxon>Bacteria</taxon>
        <taxon>Pseudomonadati</taxon>
        <taxon>Pseudomonadota</taxon>
        <taxon>Gammaproteobacteria</taxon>
        <taxon>Celerinatantimonadaceae</taxon>
        <taxon>Celerinatantimonas</taxon>
    </lineage>
</organism>
<evidence type="ECO:0000256" key="1">
    <source>
        <dbReference type="SAM" id="Coils"/>
    </source>
</evidence>
<dbReference type="OrthoDB" id="5905784at2"/>
<proteinExistence type="predicted"/>